<keyword evidence="15" id="KW-1185">Reference proteome</keyword>
<dbReference type="GO" id="GO:0005829">
    <property type="term" value="C:cytosol"/>
    <property type="evidence" value="ECO:0007669"/>
    <property type="project" value="TreeGrafter"/>
</dbReference>
<dbReference type="GO" id="GO:0008146">
    <property type="term" value="F:sulfotransferase activity"/>
    <property type="evidence" value="ECO:0007669"/>
    <property type="project" value="TreeGrafter"/>
</dbReference>
<gene>
    <name evidence="14" type="ORF">N180_01625</name>
</gene>
<organism evidence="14 15">
    <name type="scientific">Pedobacter antarcticus 4BY</name>
    <dbReference type="NCBI Taxonomy" id="1358423"/>
    <lineage>
        <taxon>Bacteria</taxon>
        <taxon>Pseudomonadati</taxon>
        <taxon>Bacteroidota</taxon>
        <taxon>Sphingobacteriia</taxon>
        <taxon>Sphingobacteriales</taxon>
        <taxon>Sphingobacteriaceae</taxon>
        <taxon>Pedobacter</taxon>
    </lineage>
</organism>
<sequence length="348" mass="38249">MDTLEKEDLARYNRQIILPELGITGQEKLKGAKVLVIGAGGLGCPALQYLVGAGVGFIGIVEDDVVELSNLHRQVLYGIADIGRSKALAASEKLSLLNPLIQIISYQQRLVPENAEMLFSGYDLVLDGSDNFETRFLVNDTCVLLNMPFVFGAVFRFDGQVSVFNYEGGPVYRDVFPEAPSEDQRPNCEDSGVLGMLPGVIGSYMAAEAIKMITGIGTPLSGRLLVIDLLDNSSQVFMIAGANPDLKKDKEKSGTEEAYAINLEQFKRLSDLHAQRVCVIDVREVYEFEELPTLALNIPLYELLTAQLPLDKILVFICQSGSRSRMAVQVLKGHYKGEMYSLGTLLFK</sequence>
<proteinExistence type="inferred from homology"/>
<evidence type="ECO:0000313" key="14">
    <source>
        <dbReference type="EMBL" id="KEQ28359.1"/>
    </source>
</evidence>
<dbReference type="Gene3D" id="3.40.250.10">
    <property type="entry name" value="Rhodanese-like domain"/>
    <property type="match status" value="1"/>
</dbReference>
<dbReference type="FunFam" id="3.40.50.720:FF:000033">
    <property type="entry name" value="Adenylyltransferase and sulfurtransferase MOCS3"/>
    <property type="match status" value="1"/>
</dbReference>
<dbReference type="GO" id="GO:0004792">
    <property type="term" value="F:thiosulfate-cyanide sulfurtransferase activity"/>
    <property type="evidence" value="ECO:0007669"/>
    <property type="project" value="TreeGrafter"/>
</dbReference>
<dbReference type="Pfam" id="PF00899">
    <property type="entry name" value="ThiF"/>
    <property type="match status" value="1"/>
</dbReference>
<dbReference type="GO" id="GO:0061605">
    <property type="term" value="F:molybdopterin-synthase adenylyltransferase activity"/>
    <property type="evidence" value="ECO:0007669"/>
    <property type="project" value="UniProtKB-EC"/>
</dbReference>
<dbReference type="Proteomes" id="UP000028007">
    <property type="component" value="Unassembled WGS sequence"/>
</dbReference>
<comment type="catalytic activity">
    <reaction evidence="5">
        <text>[molybdopterin-synthase sulfur-carrier protein]-C-terminal Gly-Gly + ATP + H(+) = [molybdopterin-synthase sulfur-carrier protein]-C-terminal Gly-Gly-AMP + diphosphate</text>
        <dbReference type="Rhea" id="RHEA:43616"/>
        <dbReference type="Rhea" id="RHEA-COMP:12159"/>
        <dbReference type="Rhea" id="RHEA-COMP:12202"/>
        <dbReference type="ChEBI" id="CHEBI:15378"/>
        <dbReference type="ChEBI" id="CHEBI:30616"/>
        <dbReference type="ChEBI" id="CHEBI:33019"/>
        <dbReference type="ChEBI" id="CHEBI:90618"/>
        <dbReference type="ChEBI" id="CHEBI:90778"/>
        <dbReference type="EC" id="2.7.7.80"/>
    </reaction>
</comment>
<evidence type="ECO:0000256" key="9">
    <source>
        <dbReference type="ARBA" id="ARBA00073635"/>
    </source>
</evidence>
<evidence type="ECO:0000256" key="1">
    <source>
        <dbReference type="ARBA" id="ARBA00009919"/>
    </source>
</evidence>
<dbReference type="NCBIfam" id="NF004281">
    <property type="entry name" value="PRK05690.1"/>
    <property type="match status" value="1"/>
</dbReference>
<dbReference type="PANTHER" id="PTHR10953:SF102">
    <property type="entry name" value="ADENYLYLTRANSFERASE AND SULFURTRANSFERASE MOCS3"/>
    <property type="match status" value="1"/>
</dbReference>
<keyword evidence="4" id="KW-0067">ATP-binding</keyword>
<evidence type="ECO:0000256" key="7">
    <source>
        <dbReference type="ARBA" id="ARBA00063809"/>
    </source>
</evidence>
<evidence type="ECO:0000256" key="12">
    <source>
        <dbReference type="ARBA" id="ARBA00078531"/>
    </source>
</evidence>
<dbReference type="InterPro" id="IPR036873">
    <property type="entry name" value="Rhodanese-like_dom_sf"/>
</dbReference>
<dbReference type="PROSITE" id="PS50206">
    <property type="entry name" value="RHODANESE_3"/>
    <property type="match status" value="1"/>
</dbReference>
<evidence type="ECO:0000259" key="13">
    <source>
        <dbReference type="PROSITE" id="PS50206"/>
    </source>
</evidence>
<dbReference type="SUPFAM" id="SSF69572">
    <property type="entry name" value="Activating enzymes of the ubiquitin-like proteins"/>
    <property type="match status" value="1"/>
</dbReference>
<dbReference type="GO" id="GO:0008641">
    <property type="term" value="F:ubiquitin-like modifier activating enzyme activity"/>
    <property type="evidence" value="ECO:0007669"/>
    <property type="project" value="InterPro"/>
</dbReference>
<dbReference type="EMBL" id="JNFF01000116">
    <property type="protein sequence ID" value="KEQ28359.1"/>
    <property type="molecule type" value="Genomic_DNA"/>
</dbReference>
<evidence type="ECO:0000256" key="10">
    <source>
        <dbReference type="ARBA" id="ARBA00075110"/>
    </source>
</evidence>
<evidence type="ECO:0000256" key="8">
    <source>
        <dbReference type="ARBA" id="ARBA00066884"/>
    </source>
</evidence>
<reference evidence="14 15" key="1">
    <citation type="journal article" date="1992" name="Int. J. Syst. Bacteriol.">
        <title>Sphingobacterium antarcticus sp. nov. a Psychrotrophic Bacterium from the Soils of Schirmacher Oasis, Antarctica.</title>
        <authorList>
            <person name="Shivaji S."/>
            <person name="Ray M.K."/>
            <person name="Rao N.S."/>
            <person name="Saiserr L."/>
            <person name="Jagannadham M.V."/>
            <person name="Kumar G.S."/>
            <person name="Reddy G."/>
            <person name="Bhargava P.M."/>
        </authorList>
    </citation>
    <scope>NUCLEOTIDE SEQUENCE [LARGE SCALE GENOMIC DNA]</scope>
    <source>
        <strain evidence="14 15">4BY</strain>
    </source>
</reference>
<dbReference type="EC" id="2.7.7.80" evidence="8"/>
<protein>
    <recommendedName>
        <fullName evidence="9">Molybdopterin-synthase adenylyltransferase</fullName>
        <ecNumber evidence="8">2.7.7.80</ecNumber>
    </recommendedName>
    <alternativeName>
        <fullName evidence="12">MoaD protein adenylase</fullName>
    </alternativeName>
    <alternativeName>
        <fullName evidence="10">Molybdopterin-converting factor subunit 1 adenylase</fullName>
    </alternativeName>
    <alternativeName>
        <fullName evidence="11">Sulfur carrier protein MoaD adenylyltransferase</fullName>
    </alternativeName>
</protein>
<dbReference type="InterPro" id="IPR001763">
    <property type="entry name" value="Rhodanese-like_dom"/>
</dbReference>
<accession>A0A081PCD6</accession>
<evidence type="ECO:0000256" key="3">
    <source>
        <dbReference type="ARBA" id="ARBA00022741"/>
    </source>
</evidence>
<comment type="function">
    <text evidence="6">Catalyzes the adenylation by ATP of the carboxyl group of the C-terminal glycine of sulfur carrier protein MoaD.</text>
</comment>
<name>A0A081PCD6_9SPHI</name>
<evidence type="ECO:0000313" key="15">
    <source>
        <dbReference type="Proteomes" id="UP000028007"/>
    </source>
</evidence>
<dbReference type="PANTHER" id="PTHR10953">
    <property type="entry name" value="UBIQUITIN-ACTIVATING ENZYME E1"/>
    <property type="match status" value="1"/>
</dbReference>
<evidence type="ECO:0000256" key="4">
    <source>
        <dbReference type="ARBA" id="ARBA00022840"/>
    </source>
</evidence>
<evidence type="ECO:0000256" key="11">
    <source>
        <dbReference type="ARBA" id="ARBA00075328"/>
    </source>
</evidence>
<dbReference type="OrthoDB" id="9804286at2"/>
<comment type="similarity">
    <text evidence="1">Belongs to the HesA/MoeB/ThiF family.</text>
</comment>
<feature type="domain" description="Rhodanese" evidence="13">
    <location>
        <begin position="273"/>
        <end position="332"/>
    </location>
</feature>
<dbReference type="CDD" id="cd00158">
    <property type="entry name" value="RHOD"/>
    <property type="match status" value="1"/>
</dbReference>
<evidence type="ECO:0000256" key="2">
    <source>
        <dbReference type="ARBA" id="ARBA00022679"/>
    </source>
</evidence>
<keyword evidence="3" id="KW-0547">Nucleotide-binding</keyword>
<evidence type="ECO:0000256" key="5">
    <source>
        <dbReference type="ARBA" id="ARBA00052218"/>
    </source>
</evidence>
<dbReference type="InterPro" id="IPR035985">
    <property type="entry name" value="Ubiquitin-activating_enz"/>
</dbReference>
<keyword evidence="2" id="KW-0808">Transferase</keyword>
<dbReference type="AlphaFoldDB" id="A0A081PCD6"/>
<dbReference type="InterPro" id="IPR000594">
    <property type="entry name" value="ThiF_NAD_FAD-bd"/>
</dbReference>
<evidence type="ECO:0000256" key="6">
    <source>
        <dbReference type="ARBA" id="ARBA00055169"/>
    </source>
</evidence>
<dbReference type="RefSeq" id="WP_037444182.1">
    <property type="nucleotide sequence ID" value="NZ_JNFF01000116.1"/>
</dbReference>
<dbReference type="Gene3D" id="3.40.50.720">
    <property type="entry name" value="NAD(P)-binding Rossmann-like Domain"/>
    <property type="match status" value="1"/>
</dbReference>
<comment type="caution">
    <text evidence="14">The sequence shown here is derived from an EMBL/GenBank/DDBJ whole genome shotgun (WGS) entry which is preliminary data.</text>
</comment>
<dbReference type="GO" id="GO:0005524">
    <property type="term" value="F:ATP binding"/>
    <property type="evidence" value="ECO:0007669"/>
    <property type="project" value="UniProtKB-KW"/>
</dbReference>
<dbReference type="CDD" id="cd00757">
    <property type="entry name" value="ThiF_MoeB_HesA_family"/>
    <property type="match status" value="1"/>
</dbReference>
<comment type="subunit">
    <text evidence="7">Homodimer. Forms a stable heterotetrameric complex of 2 MoeB and 2 MoaD during adenylation of MoaD.</text>
</comment>
<dbReference type="eggNOG" id="COG0476">
    <property type="taxonomic scope" value="Bacteria"/>
</dbReference>
<dbReference type="InterPro" id="IPR045886">
    <property type="entry name" value="ThiF/MoeB/HesA"/>
</dbReference>